<dbReference type="NCBIfam" id="TIGR00475">
    <property type="entry name" value="selB"/>
    <property type="match status" value="1"/>
</dbReference>
<dbReference type="GO" id="GO:0005829">
    <property type="term" value="C:cytosol"/>
    <property type="evidence" value="ECO:0007669"/>
    <property type="project" value="TreeGrafter"/>
</dbReference>
<dbReference type="Proteomes" id="UP000449906">
    <property type="component" value="Unassembled WGS sequence"/>
</dbReference>
<dbReference type="Gene3D" id="2.40.30.10">
    <property type="entry name" value="Translation factors"/>
    <property type="match status" value="1"/>
</dbReference>
<sequence>MAYVVATAGHVDHGKSTLVRALTGIEPDRWAEERRRGLTIDLGYAWTTLPRGAHVAFVDVPGHQRFVGNMLAGLGPAPVVLFVVAADEGWRAQSDEHRDAVAALGIDRGVVALTRADRATPEQLAATRTQVAEGLAGTGLADAPVVAVSAVTRAGLPSLVAALEDVLTATPAPAAGRLRLWVDRSFSVAGAGTVVTGTLATGAVAVGDEVELLGRYGARAATVRRIESEGGHRDLAEPVRRVALNLRGPSADEVGRGDAVVAPGTWRTSALVDVRRTRGPEGPLPEQLRLHVGTAAVPVRVRPLGDAHLRLRLEHPLPLALGDRLVLRDPGSGLVVGALVLDADPPELRRRGDAARRAEALASRGPDGDLAAEVARRGAVPVARLRLLGLLAPDASEPPAGVLAEQGWWVDAMSCAGWADRLARAVADHHEQDPLAVGLSRGAVRDAAGVPADELVDLVVRTAGLVAEGGYVRAADRPAGLGPAEAAVATLEERLAEHPFAAPEADDLTRLGLGPRELAAAERQGRLLRVAPGVVLLPTAPVAAMRVLSGLDQPFTASAARQALGTTRRVLIPLLEHLDGRGWTRRVDGGAAREVVS</sequence>
<dbReference type="InterPro" id="IPR000795">
    <property type="entry name" value="T_Tr_GTP-bd_dom"/>
</dbReference>
<feature type="domain" description="Tr-type G" evidence="5">
    <location>
        <begin position="1"/>
        <end position="172"/>
    </location>
</feature>
<keyword evidence="6" id="KW-0251">Elongation factor</keyword>
<dbReference type="GO" id="GO:0005525">
    <property type="term" value="F:GTP binding"/>
    <property type="evidence" value="ECO:0007669"/>
    <property type="project" value="UniProtKB-KW"/>
</dbReference>
<dbReference type="InterPro" id="IPR027417">
    <property type="entry name" value="P-loop_NTPase"/>
</dbReference>
<keyword evidence="2" id="KW-0963">Cytoplasm</keyword>
<dbReference type="Gene3D" id="3.40.50.300">
    <property type="entry name" value="P-loop containing nucleotide triphosphate hydrolases"/>
    <property type="match status" value="1"/>
</dbReference>
<dbReference type="Pfam" id="PF00009">
    <property type="entry name" value="GTP_EFTU"/>
    <property type="match status" value="1"/>
</dbReference>
<dbReference type="Gene3D" id="1.10.10.10">
    <property type="entry name" value="Winged helix-like DNA-binding domain superfamily/Winged helix DNA-binding domain"/>
    <property type="match status" value="1"/>
</dbReference>
<dbReference type="Pfam" id="PF25461">
    <property type="entry name" value="Beta-barrel_SelB"/>
    <property type="match status" value="1"/>
</dbReference>
<keyword evidence="4" id="KW-0547">Nucleotide-binding</keyword>
<dbReference type="PROSITE" id="PS51722">
    <property type="entry name" value="G_TR_2"/>
    <property type="match status" value="1"/>
</dbReference>
<dbReference type="InterPro" id="IPR009000">
    <property type="entry name" value="Transl_B-barrel_sf"/>
</dbReference>
<evidence type="ECO:0000256" key="1">
    <source>
        <dbReference type="ARBA" id="ARBA00004496"/>
    </source>
</evidence>
<keyword evidence="4" id="KW-0342">GTP-binding</keyword>
<dbReference type="GO" id="GO:0003723">
    <property type="term" value="F:RNA binding"/>
    <property type="evidence" value="ECO:0007669"/>
    <property type="project" value="InterPro"/>
</dbReference>
<dbReference type="PANTHER" id="PTHR43721:SF22">
    <property type="entry name" value="ELONGATION FACTOR TU, MITOCHONDRIAL"/>
    <property type="match status" value="1"/>
</dbReference>
<dbReference type="InterPro" id="IPR036388">
    <property type="entry name" value="WH-like_DNA-bd_sf"/>
</dbReference>
<dbReference type="EMBL" id="WBVM01000002">
    <property type="protein sequence ID" value="KAB2809493.1"/>
    <property type="molecule type" value="Genomic_DNA"/>
</dbReference>
<dbReference type="PANTHER" id="PTHR43721">
    <property type="entry name" value="ELONGATION FACTOR TU-RELATED"/>
    <property type="match status" value="1"/>
</dbReference>
<dbReference type="Pfam" id="PF09107">
    <property type="entry name" value="WHD_3rd_SelB"/>
    <property type="match status" value="1"/>
</dbReference>
<evidence type="ECO:0000256" key="4">
    <source>
        <dbReference type="ARBA" id="ARBA00023134"/>
    </source>
</evidence>
<dbReference type="InterPro" id="IPR057335">
    <property type="entry name" value="Beta-barrel_SelB"/>
</dbReference>
<accession>A0A7J5DVZ7</accession>
<dbReference type="Gene3D" id="1.10.10.2770">
    <property type="match status" value="1"/>
</dbReference>
<keyword evidence="3" id="KW-0648">Protein biosynthesis</keyword>
<name>A0A7J5DVZ7_NOCSI</name>
<gene>
    <name evidence="6" type="primary">selB</name>
    <name evidence="6" type="ORF">F9L07_20985</name>
</gene>
<dbReference type="InterPro" id="IPR015191">
    <property type="entry name" value="SelB_WHD4"/>
</dbReference>
<dbReference type="AlphaFoldDB" id="A0A7J5DVZ7"/>
<comment type="caution">
    <text evidence="6">The sequence shown here is derived from an EMBL/GenBank/DDBJ whole genome shotgun (WGS) entry which is preliminary data.</text>
</comment>
<evidence type="ECO:0000313" key="7">
    <source>
        <dbReference type="Proteomes" id="UP000449906"/>
    </source>
</evidence>
<dbReference type="SUPFAM" id="SSF50447">
    <property type="entry name" value="Translation proteins"/>
    <property type="match status" value="1"/>
</dbReference>
<dbReference type="InterPro" id="IPR050055">
    <property type="entry name" value="EF-Tu_GTPase"/>
</dbReference>
<reference evidence="6 7" key="1">
    <citation type="submission" date="2019-09" db="EMBL/GenBank/DDBJ databases">
        <title>Pimelobacter sp. isolated from Paulinella.</title>
        <authorList>
            <person name="Jeong S.E."/>
        </authorList>
    </citation>
    <scope>NUCLEOTIDE SEQUENCE [LARGE SCALE GENOMIC DNA]</scope>
    <source>
        <strain evidence="6 7">Pch-N</strain>
    </source>
</reference>
<dbReference type="SUPFAM" id="SSF46785">
    <property type="entry name" value="Winged helix' DNA-binding domain"/>
    <property type="match status" value="1"/>
</dbReference>
<organism evidence="6 7">
    <name type="scientific">Nocardioides simplex</name>
    <name type="common">Arthrobacter simplex</name>
    <dbReference type="NCBI Taxonomy" id="2045"/>
    <lineage>
        <taxon>Bacteria</taxon>
        <taxon>Bacillati</taxon>
        <taxon>Actinomycetota</taxon>
        <taxon>Actinomycetes</taxon>
        <taxon>Propionibacteriales</taxon>
        <taxon>Nocardioidaceae</taxon>
        <taxon>Pimelobacter</taxon>
    </lineage>
</organism>
<dbReference type="SUPFAM" id="SSF52540">
    <property type="entry name" value="P-loop containing nucleoside triphosphate hydrolases"/>
    <property type="match status" value="1"/>
</dbReference>
<dbReference type="GO" id="GO:0003746">
    <property type="term" value="F:translation elongation factor activity"/>
    <property type="evidence" value="ECO:0007669"/>
    <property type="project" value="UniProtKB-KW"/>
</dbReference>
<proteinExistence type="predicted"/>
<dbReference type="InterPro" id="IPR004535">
    <property type="entry name" value="Transl_elong_SelB"/>
</dbReference>
<dbReference type="RefSeq" id="WP_151581675.1">
    <property type="nucleotide sequence ID" value="NZ_WBVM01000002.1"/>
</dbReference>
<dbReference type="GO" id="GO:0003924">
    <property type="term" value="F:GTPase activity"/>
    <property type="evidence" value="ECO:0007669"/>
    <property type="project" value="InterPro"/>
</dbReference>
<evidence type="ECO:0000256" key="2">
    <source>
        <dbReference type="ARBA" id="ARBA00022490"/>
    </source>
</evidence>
<dbReference type="GO" id="GO:0001514">
    <property type="term" value="P:selenocysteine incorporation"/>
    <property type="evidence" value="ECO:0007669"/>
    <property type="project" value="InterPro"/>
</dbReference>
<dbReference type="InterPro" id="IPR036390">
    <property type="entry name" value="WH_DNA-bd_sf"/>
</dbReference>
<dbReference type="CDD" id="cd04171">
    <property type="entry name" value="SelB"/>
    <property type="match status" value="1"/>
</dbReference>
<comment type="subcellular location">
    <subcellularLocation>
        <location evidence="1">Cytoplasm</location>
    </subcellularLocation>
</comment>
<evidence type="ECO:0000259" key="5">
    <source>
        <dbReference type="PROSITE" id="PS51722"/>
    </source>
</evidence>
<evidence type="ECO:0000313" key="6">
    <source>
        <dbReference type="EMBL" id="KAB2809493.1"/>
    </source>
</evidence>
<protein>
    <submittedName>
        <fullName evidence="6">Selenocysteine-specific translation elongation factor</fullName>
    </submittedName>
</protein>
<evidence type="ECO:0000256" key="3">
    <source>
        <dbReference type="ARBA" id="ARBA00022917"/>
    </source>
</evidence>